<dbReference type="GO" id="GO:0003677">
    <property type="term" value="F:DNA binding"/>
    <property type="evidence" value="ECO:0007669"/>
    <property type="project" value="UniProtKB-KW"/>
</dbReference>
<gene>
    <name evidence="5" type="ORF">CA13_62360</name>
</gene>
<sequence length="413" mass="46557">MGVKSGFQQTEAGLIPLDWTISFVGEEFDIKLGKMLDAEKNEGVPKPYIGNRAVQWNKIDIGELPTVPLTSADLKRFRLEKGDLLVCEGGDVGRAAIWDAPIEECYYQKALHRLRPLRGFEVRLMVALLWQWSRRGVLANFVTQTSIAHLPREKFIEIPMPIPPPAEQRAIAEALGDVDALLGVLDRMLTKKRDLKQAAMQQLLTGQTRLPGFKGEWEEKTLQEICEFTNGKPLEGEVKADGRFNLITLDSIGIDGQLKKEHKRTDHCDSSLDAGDIVAVLSDLAHGNLLGLCDVIPVSNAYVLNQRMGRLRLSVEGDSRYVRLQINRRQSHFKKRGQGTSQRHIYRRDFDALEIPFPDPQEQTAIAEVLSDMDAEITVLERRREKTSMLKQGMMQELLSGKTRLIQPEACHA</sequence>
<dbReference type="InterPro" id="IPR000055">
    <property type="entry name" value="Restrct_endonuc_typeI_TRD"/>
</dbReference>
<evidence type="ECO:0000256" key="2">
    <source>
        <dbReference type="ARBA" id="ARBA00022747"/>
    </source>
</evidence>
<dbReference type="InterPro" id="IPR044946">
    <property type="entry name" value="Restrct_endonuc_typeI_TRD_sf"/>
</dbReference>
<dbReference type="PANTHER" id="PTHR30408:SF12">
    <property type="entry name" value="TYPE I RESTRICTION ENZYME MJAVIII SPECIFICITY SUBUNIT"/>
    <property type="match status" value="1"/>
</dbReference>
<dbReference type="Gene3D" id="3.90.220.20">
    <property type="entry name" value="DNA methylase specificity domains"/>
    <property type="match status" value="2"/>
</dbReference>
<dbReference type="EMBL" id="SJPJ01000001">
    <property type="protein sequence ID" value="TWT84756.1"/>
    <property type="molecule type" value="Genomic_DNA"/>
</dbReference>
<evidence type="ECO:0000259" key="4">
    <source>
        <dbReference type="Pfam" id="PF01420"/>
    </source>
</evidence>
<comment type="caution">
    <text evidence="5">The sequence shown here is derived from an EMBL/GenBank/DDBJ whole genome shotgun (WGS) entry which is preliminary data.</text>
</comment>
<dbReference type="Proteomes" id="UP000315010">
    <property type="component" value="Unassembled WGS sequence"/>
</dbReference>
<comment type="similarity">
    <text evidence="1">Belongs to the type-I restriction system S methylase family.</text>
</comment>
<dbReference type="RefSeq" id="WP_146402616.1">
    <property type="nucleotide sequence ID" value="NZ_SJPJ01000001.1"/>
</dbReference>
<dbReference type="CDD" id="cd16961">
    <property type="entry name" value="RMtype1_S_TRD-CR_like"/>
    <property type="match status" value="1"/>
</dbReference>
<keyword evidence="3" id="KW-0238">DNA-binding</keyword>
<accession>A0A5C5ZC81</accession>
<dbReference type="GO" id="GO:0009307">
    <property type="term" value="P:DNA restriction-modification system"/>
    <property type="evidence" value="ECO:0007669"/>
    <property type="project" value="UniProtKB-KW"/>
</dbReference>
<organism evidence="5 6">
    <name type="scientific">Novipirellula herctigrandis</name>
    <dbReference type="NCBI Taxonomy" id="2527986"/>
    <lineage>
        <taxon>Bacteria</taxon>
        <taxon>Pseudomonadati</taxon>
        <taxon>Planctomycetota</taxon>
        <taxon>Planctomycetia</taxon>
        <taxon>Pirellulales</taxon>
        <taxon>Pirellulaceae</taxon>
        <taxon>Novipirellula</taxon>
    </lineage>
</organism>
<evidence type="ECO:0000313" key="6">
    <source>
        <dbReference type="Proteomes" id="UP000315010"/>
    </source>
</evidence>
<reference evidence="5 6" key="1">
    <citation type="submission" date="2019-02" db="EMBL/GenBank/DDBJ databases">
        <title>Deep-cultivation of Planctomycetes and their phenomic and genomic characterization uncovers novel biology.</title>
        <authorList>
            <person name="Wiegand S."/>
            <person name="Jogler M."/>
            <person name="Boedeker C."/>
            <person name="Pinto D."/>
            <person name="Vollmers J."/>
            <person name="Rivas-Marin E."/>
            <person name="Kohn T."/>
            <person name="Peeters S.H."/>
            <person name="Heuer A."/>
            <person name="Rast P."/>
            <person name="Oberbeckmann S."/>
            <person name="Bunk B."/>
            <person name="Jeske O."/>
            <person name="Meyerdierks A."/>
            <person name="Storesund J.E."/>
            <person name="Kallscheuer N."/>
            <person name="Luecker S."/>
            <person name="Lage O.M."/>
            <person name="Pohl T."/>
            <person name="Merkel B.J."/>
            <person name="Hornburger P."/>
            <person name="Mueller R.-W."/>
            <person name="Bruemmer F."/>
            <person name="Labrenz M."/>
            <person name="Spormann A.M."/>
            <person name="Op Den Camp H."/>
            <person name="Overmann J."/>
            <person name="Amann R."/>
            <person name="Jetten M.S.M."/>
            <person name="Mascher T."/>
            <person name="Medema M.H."/>
            <person name="Devos D.P."/>
            <person name="Kaster A.-K."/>
            <person name="Ovreas L."/>
            <person name="Rohde M."/>
            <person name="Galperin M.Y."/>
            <person name="Jogler C."/>
        </authorList>
    </citation>
    <scope>NUCLEOTIDE SEQUENCE [LARGE SCALE GENOMIC DNA]</scope>
    <source>
        <strain evidence="5 6">CA13</strain>
    </source>
</reference>
<dbReference type="SUPFAM" id="SSF116734">
    <property type="entry name" value="DNA methylase specificity domain"/>
    <property type="match status" value="2"/>
</dbReference>
<protein>
    <submittedName>
        <fullName evidence="5">EcoKI restriction-modification system protein HsdS</fullName>
    </submittedName>
</protein>
<proteinExistence type="inferred from homology"/>
<keyword evidence="2" id="KW-0680">Restriction system</keyword>
<dbReference type="AlphaFoldDB" id="A0A5C5ZC81"/>
<feature type="domain" description="Type I restriction modification DNA specificity" evidence="4">
    <location>
        <begin position="16"/>
        <end position="180"/>
    </location>
</feature>
<dbReference type="PANTHER" id="PTHR30408">
    <property type="entry name" value="TYPE-1 RESTRICTION ENZYME ECOKI SPECIFICITY PROTEIN"/>
    <property type="match status" value="1"/>
</dbReference>
<feature type="domain" description="Type I restriction modification DNA specificity" evidence="4">
    <location>
        <begin position="216"/>
        <end position="383"/>
    </location>
</feature>
<dbReference type="InterPro" id="IPR052021">
    <property type="entry name" value="Type-I_RS_S_subunit"/>
</dbReference>
<name>A0A5C5ZC81_9BACT</name>
<dbReference type="OrthoDB" id="9811611at2"/>
<keyword evidence="6" id="KW-1185">Reference proteome</keyword>
<evidence type="ECO:0000256" key="3">
    <source>
        <dbReference type="ARBA" id="ARBA00023125"/>
    </source>
</evidence>
<dbReference type="Pfam" id="PF01420">
    <property type="entry name" value="Methylase_S"/>
    <property type="match status" value="2"/>
</dbReference>
<evidence type="ECO:0000313" key="5">
    <source>
        <dbReference type="EMBL" id="TWT84756.1"/>
    </source>
</evidence>
<evidence type="ECO:0000256" key="1">
    <source>
        <dbReference type="ARBA" id="ARBA00010923"/>
    </source>
</evidence>
<dbReference type="Gene3D" id="1.10.287.1120">
    <property type="entry name" value="Bipartite methylase S protein"/>
    <property type="match status" value="1"/>
</dbReference>